<dbReference type="EMBL" id="JAHYIQ010000041">
    <property type="protein sequence ID" value="KAK1118735.1"/>
    <property type="molecule type" value="Genomic_DNA"/>
</dbReference>
<accession>A0AA40KFX4</accession>
<feature type="region of interest" description="Disordered" evidence="1">
    <location>
        <begin position="71"/>
        <end position="132"/>
    </location>
</feature>
<dbReference type="Proteomes" id="UP001177670">
    <property type="component" value="Unassembled WGS sequence"/>
</dbReference>
<comment type="caution">
    <text evidence="2">The sequence shown here is derived from an EMBL/GenBank/DDBJ whole genome shotgun (WGS) entry which is preliminary data.</text>
</comment>
<dbReference type="AlphaFoldDB" id="A0AA40KFX4"/>
<feature type="compositionally biased region" description="Basic residues" evidence="1">
    <location>
        <begin position="71"/>
        <end position="83"/>
    </location>
</feature>
<feature type="compositionally biased region" description="Basic and acidic residues" evidence="1">
    <location>
        <begin position="100"/>
        <end position="116"/>
    </location>
</feature>
<reference evidence="2" key="1">
    <citation type="submission" date="2021-10" db="EMBL/GenBank/DDBJ databases">
        <title>Melipona bicolor Genome sequencing and assembly.</title>
        <authorList>
            <person name="Araujo N.S."/>
            <person name="Arias M.C."/>
        </authorList>
    </citation>
    <scope>NUCLEOTIDE SEQUENCE</scope>
    <source>
        <strain evidence="2">USP_2M_L1-L4_2017</strain>
        <tissue evidence="2">Whole body</tissue>
    </source>
</reference>
<evidence type="ECO:0000313" key="2">
    <source>
        <dbReference type="EMBL" id="KAK1118735.1"/>
    </source>
</evidence>
<feature type="region of interest" description="Disordered" evidence="1">
    <location>
        <begin position="1"/>
        <end position="40"/>
    </location>
</feature>
<feature type="compositionally biased region" description="Basic and acidic residues" evidence="1">
    <location>
        <begin position="1"/>
        <end position="18"/>
    </location>
</feature>
<evidence type="ECO:0000256" key="1">
    <source>
        <dbReference type="SAM" id="MobiDB-lite"/>
    </source>
</evidence>
<protein>
    <submittedName>
        <fullName evidence="2">Uncharacterized protein</fullName>
    </submittedName>
</protein>
<organism evidence="2 3">
    <name type="scientific">Melipona bicolor</name>
    <dbReference type="NCBI Taxonomy" id="60889"/>
    <lineage>
        <taxon>Eukaryota</taxon>
        <taxon>Metazoa</taxon>
        <taxon>Ecdysozoa</taxon>
        <taxon>Arthropoda</taxon>
        <taxon>Hexapoda</taxon>
        <taxon>Insecta</taxon>
        <taxon>Pterygota</taxon>
        <taxon>Neoptera</taxon>
        <taxon>Endopterygota</taxon>
        <taxon>Hymenoptera</taxon>
        <taxon>Apocrita</taxon>
        <taxon>Aculeata</taxon>
        <taxon>Apoidea</taxon>
        <taxon>Anthophila</taxon>
        <taxon>Apidae</taxon>
        <taxon>Melipona</taxon>
    </lineage>
</organism>
<evidence type="ECO:0000313" key="3">
    <source>
        <dbReference type="Proteomes" id="UP001177670"/>
    </source>
</evidence>
<name>A0AA40KFX4_9HYME</name>
<sequence>MQDKKKSSVTARYREGSRIGRRRATHASGASVVRAAERVKERKNGREECRWFAAIKHSGARGREPACTSLKRAKRTNVSKKKGKQEGGRKSPRCALPRNRPKELEKVRKNKEKGEKVTANPFNPPVSLQRNGNSLETPIPFLEPGLLIGMEPDNPEGRITAGVVTNVTMTKIYVPYLALSTPLMNMRVGNFSLRGTREFGDACIRLRLVDCIRERKANSRTKSTASSVAFVESRLRGLVGKRAVARNGNVGTGMEGEVGGGGGVGAARRRVLVDFRRADGSAKR</sequence>
<gene>
    <name evidence="2" type="ORF">K0M31_014737</name>
</gene>
<proteinExistence type="predicted"/>
<keyword evidence="3" id="KW-1185">Reference proteome</keyword>